<accession>A0ABM4DA03</accession>
<evidence type="ECO:0000256" key="1">
    <source>
        <dbReference type="ARBA" id="ARBA00001946"/>
    </source>
</evidence>
<comment type="cofactor">
    <cofactor evidence="1">
        <name>Mg(2+)</name>
        <dbReference type="ChEBI" id="CHEBI:18420"/>
    </cofactor>
</comment>
<dbReference type="Gene3D" id="1.10.1410.40">
    <property type="match status" value="1"/>
</dbReference>
<organism evidence="3 4">
    <name type="scientific">Hydra vulgaris</name>
    <name type="common">Hydra</name>
    <name type="synonym">Hydra attenuata</name>
    <dbReference type="NCBI Taxonomy" id="6087"/>
    <lineage>
        <taxon>Eukaryota</taxon>
        <taxon>Metazoa</taxon>
        <taxon>Cnidaria</taxon>
        <taxon>Hydrozoa</taxon>
        <taxon>Hydroidolina</taxon>
        <taxon>Anthoathecata</taxon>
        <taxon>Aplanulata</taxon>
        <taxon>Hydridae</taxon>
        <taxon>Hydra</taxon>
    </lineage>
</organism>
<evidence type="ECO:0000313" key="3">
    <source>
        <dbReference type="Proteomes" id="UP001652625"/>
    </source>
</evidence>
<proteinExistence type="predicted"/>
<dbReference type="InterPro" id="IPR024810">
    <property type="entry name" value="MAB21L/cGLR"/>
</dbReference>
<sequence>MESMQDCNAIKKLEDYKLLTRVDEHLRKIGSSLLNKILSRGFYKWHPNVIKNIALSGSWFEGGVVARFFKKNSEFDDELNRELEIDIEFTAIKINCDLKHYVKDIPDKHGFVKVRADLDMLVASNIGWDVSIQKVQEYLPKICTNGYLQPFKMKTLALEKAKLDLTEQRFGELFFAIVYNAKISEISTKKNEVVTNASFAADFYVQVKNQNVLFVSYDFVVLIEIGWWPDVALEWKNRARKWPTQSIIDDLTNSCFIIAKSTASEKFDAESYTWRYSFSNIERVLISMRSPQQNLIYLIFKAMFYKWIKPISSTHAFSFVAKNIMLKACEDYPPEHNMWSETYQSTKEAILYLFLQTYTAFENGKLEYYFINKINVIESVDSVIKEKIKVQTMCIIKYFEMHFFLNVSQVNIVVEDMVKNMKAFDKILNETNNGDYSDFLNLEFLIKNFDFLFDKSFLSLYKDLIKMHRR</sequence>
<keyword evidence="3" id="KW-1185">Reference proteome</keyword>
<dbReference type="Pfam" id="PF03281">
    <property type="entry name" value="Mab-21"/>
    <property type="match status" value="1"/>
</dbReference>
<dbReference type="Proteomes" id="UP001652625">
    <property type="component" value="Chromosome 13"/>
</dbReference>
<reference evidence="4" key="1">
    <citation type="submission" date="2025-08" db="UniProtKB">
        <authorList>
            <consortium name="RefSeq"/>
        </authorList>
    </citation>
    <scope>IDENTIFICATION</scope>
</reference>
<dbReference type="PANTHER" id="PTHR10656">
    <property type="entry name" value="CELL FATE DETERMINING PROTEIN MAB21-RELATED"/>
    <property type="match status" value="1"/>
</dbReference>
<feature type="domain" description="Mab-21-like nucleotidyltransferase" evidence="2">
    <location>
        <begin position="133"/>
        <end position="287"/>
    </location>
</feature>
<evidence type="ECO:0000259" key="2">
    <source>
        <dbReference type="Pfam" id="PF03281"/>
    </source>
</evidence>
<dbReference type="SMART" id="SM01265">
    <property type="entry name" value="Mab-21"/>
    <property type="match status" value="1"/>
</dbReference>
<dbReference type="PANTHER" id="PTHR10656:SF69">
    <property type="entry name" value="MAB-21-LIKE HHH_H2TH-LIKE DOMAIN-CONTAINING PROTEIN"/>
    <property type="match status" value="1"/>
</dbReference>
<dbReference type="InterPro" id="IPR046903">
    <property type="entry name" value="Mab-21-like_nuc_Trfase"/>
</dbReference>
<gene>
    <name evidence="4" type="primary">LOC124815902</name>
</gene>
<evidence type="ECO:0000313" key="4">
    <source>
        <dbReference type="RefSeq" id="XP_065671179.1"/>
    </source>
</evidence>
<dbReference type="RefSeq" id="XP_065671179.1">
    <property type="nucleotide sequence ID" value="XM_065815107.1"/>
</dbReference>
<name>A0ABM4DA03_HYDVU</name>
<protein>
    <submittedName>
        <fullName evidence="4">Uncharacterized protein LOC124815902 isoform X2</fullName>
    </submittedName>
</protein>
<dbReference type="GeneID" id="124815902"/>